<keyword evidence="1" id="KW-1133">Transmembrane helix</keyword>
<name>A0A9P0BX96_CHRIL</name>
<gene>
    <name evidence="2" type="ORF">CINC_LOCUS6032</name>
</gene>
<reference evidence="2" key="1">
    <citation type="submission" date="2021-12" db="EMBL/GenBank/DDBJ databases">
        <authorList>
            <person name="King R."/>
        </authorList>
    </citation>
    <scope>NUCLEOTIDE SEQUENCE</scope>
</reference>
<keyword evidence="1" id="KW-0812">Transmembrane</keyword>
<sequence length="137" mass="15258">MNVPSTSSTESVLKRKTLEWWYFGPVLLAIVMFLLVGTIFERRIEAIWRRIIERGRARLAVQPDTADTPPEAPMTVATTNSLQTVKTPSQRTLASAKTASTSGDTVEHIVTRTKLTEEAITNVYSTIQNHTEDPTLS</sequence>
<keyword evidence="1" id="KW-0472">Membrane</keyword>
<dbReference type="EMBL" id="LR824023">
    <property type="protein sequence ID" value="CAH0594013.1"/>
    <property type="molecule type" value="Genomic_DNA"/>
</dbReference>
<dbReference type="AlphaFoldDB" id="A0A9P0BX96"/>
<proteinExistence type="predicted"/>
<evidence type="ECO:0000256" key="1">
    <source>
        <dbReference type="SAM" id="Phobius"/>
    </source>
</evidence>
<keyword evidence="3" id="KW-1185">Reference proteome</keyword>
<feature type="transmembrane region" description="Helical" evidence="1">
    <location>
        <begin position="20"/>
        <end position="40"/>
    </location>
</feature>
<accession>A0A9P0BX96</accession>
<protein>
    <submittedName>
        <fullName evidence="2">Uncharacterized protein</fullName>
    </submittedName>
</protein>
<dbReference type="OrthoDB" id="7455683at2759"/>
<evidence type="ECO:0000313" key="3">
    <source>
        <dbReference type="Proteomes" id="UP001154114"/>
    </source>
</evidence>
<organism evidence="2 3">
    <name type="scientific">Chrysodeixis includens</name>
    <name type="common">Soybean looper</name>
    <name type="synonym">Pseudoplusia includens</name>
    <dbReference type="NCBI Taxonomy" id="689277"/>
    <lineage>
        <taxon>Eukaryota</taxon>
        <taxon>Metazoa</taxon>
        <taxon>Ecdysozoa</taxon>
        <taxon>Arthropoda</taxon>
        <taxon>Hexapoda</taxon>
        <taxon>Insecta</taxon>
        <taxon>Pterygota</taxon>
        <taxon>Neoptera</taxon>
        <taxon>Endopterygota</taxon>
        <taxon>Lepidoptera</taxon>
        <taxon>Glossata</taxon>
        <taxon>Ditrysia</taxon>
        <taxon>Noctuoidea</taxon>
        <taxon>Noctuidae</taxon>
        <taxon>Plusiinae</taxon>
        <taxon>Chrysodeixis</taxon>
    </lineage>
</organism>
<evidence type="ECO:0000313" key="2">
    <source>
        <dbReference type="EMBL" id="CAH0594013.1"/>
    </source>
</evidence>
<dbReference type="Proteomes" id="UP001154114">
    <property type="component" value="Chromosome 20"/>
</dbReference>